<keyword evidence="8" id="KW-0175">Coiled coil</keyword>
<comment type="caution">
    <text evidence="9">The sequence shown here is derived from an EMBL/GenBank/DDBJ whole genome shotgun (WGS) entry which is preliminary data.</text>
</comment>
<dbReference type="PRINTS" id="PR00926">
    <property type="entry name" value="MITOCARRIER"/>
</dbReference>
<evidence type="ECO:0000256" key="4">
    <source>
        <dbReference type="ARBA" id="ARBA00022692"/>
    </source>
</evidence>
<gene>
    <name evidence="9" type="ORF">TcWFU_009803</name>
</gene>
<comment type="subcellular location">
    <subcellularLocation>
        <location evidence="1">Membrane</location>
        <topology evidence="1">Multi-pass membrane protein</topology>
    </subcellularLocation>
</comment>
<dbReference type="Gene3D" id="1.50.40.10">
    <property type="entry name" value="Mitochondrial carrier domain"/>
    <property type="match status" value="1"/>
</dbReference>
<reference evidence="9 10" key="1">
    <citation type="journal article" date="2022" name="Front. Cell. Infect. Microbiol.">
        <title>The Genomes of Two Strains of Taenia crassiceps the Animal Model for the Study of Human Cysticercosis.</title>
        <authorList>
            <person name="Bobes R.J."/>
            <person name="Estrada K."/>
            <person name="Rios-Valencia D.G."/>
            <person name="Calderon-Gallegos A."/>
            <person name="de la Torre P."/>
            <person name="Carrero J.C."/>
            <person name="Sanchez-Flores A."/>
            <person name="Laclette J.P."/>
        </authorList>
    </citation>
    <scope>NUCLEOTIDE SEQUENCE [LARGE SCALE GENOMIC DNA]</scope>
    <source>
        <strain evidence="9">WFUcys</strain>
    </source>
</reference>
<protein>
    <submittedName>
        <fullName evidence="9">Mitochondrial thiamine pyrophosphate carrier</fullName>
    </submittedName>
</protein>
<evidence type="ECO:0000313" key="10">
    <source>
        <dbReference type="Proteomes" id="UP001651158"/>
    </source>
</evidence>
<keyword evidence="5" id="KW-0677">Repeat</keyword>
<dbReference type="Gene3D" id="6.10.250.90">
    <property type="match status" value="1"/>
</dbReference>
<sequence length="1024" mass="114796">MCDNRKDAIAGSLSGFSVRALTQPLDVIKIRFQLQVEGISYQNGGYYQGMSQALWRIIEEEGVCALWKGHLAGQFLSVIFTSSEFFFFNTFSDWSVNRLHCNRTVVNDAIAGGMAGGITTLVCQPIDVLRTRLAGQGYVRVYRGFSHGVQQMLMNEGPTSFWRGLVPALILIVPQNAIAFATYEGLKRWFGGFQNSSILLTLFSGGVAGCLARSAVYPLDVVKKRFQTVGFEEARRHFGRLPAGSNSEWGLVTVGCLWHIYLEEGFMGLFKGWTPAMIKAASFEIMDEHKSSQDSMSLVSVSSLSNASSIMLTPSQQRCLLDTMESVNHGVLVAQKRSVETALQEAQITSERDLKRARMEYHSLASEKSELEIRLKNLEQGLQDSSEINEELRKRLEAAKADAESRVATAFSVYKHEDGLAEKVDEMKAKITNLRSDLEAKFAEIRDLKVEMETLRSELIISERKRSDLQRMCEANEAALEEVDSLRNKVMELESANAQLKDQLEQAAHAPGNASSLLSRPDGSGLCLRSSSILHTTRMEQRIARLESENDELRRSEAQLVTVRAQLEDLNARLERANEWRDRALLAEERLAIQSSAAATEAVEEKRTALAQCQRENALLLSELGQIRSELASTSVELKSLNVKYSASTAEESRLKTMVDCFEGRFRRLNRRIKILQQERDMYRQFVTSYEDADATLASPAGELVHQFQQMVERISESLKVFHQQAESDDAEIERLIDEVAYVSGGAHAVSATDISSADLAISSTDRQTIQQLRETIGELEERLERLERDKQSAEKEVECMRACGAYDPDDTQVVHLLVNPADNVKRSREEEVTTLRKENAQLQQRIKILQDRLARFYESRTQGGAPEPAPKMGEVTMEVAESLKHHPDPLSEIQKLKSQLQTERCRSDRLMETFASVSSELREACALLFGYNLHVRQSGIYKVQLRPSLLSFTSTSSSTTSAPFIKFKRSDNGLVVMETTLEGESARDFLNLRLPIPIALARLLLLTNGVSSIDPMEQSTMLM</sequence>
<dbReference type="SUPFAM" id="SSF75704">
    <property type="entry name" value="Mitotic arrest deficient-like 1, Mad1"/>
    <property type="match status" value="1"/>
</dbReference>
<keyword evidence="10" id="KW-1185">Reference proteome</keyword>
<name>A0ABR4QBZ4_9CEST</name>
<evidence type="ECO:0000256" key="1">
    <source>
        <dbReference type="ARBA" id="ARBA00004141"/>
    </source>
</evidence>
<dbReference type="Gene3D" id="1.20.5.170">
    <property type="match status" value="1"/>
</dbReference>
<feature type="coiled-coil region" evidence="8">
    <location>
        <begin position="770"/>
        <end position="860"/>
    </location>
</feature>
<dbReference type="InterPro" id="IPR023395">
    <property type="entry name" value="MCP_dom_sf"/>
</dbReference>
<evidence type="ECO:0000256" key="3">
    <source>
        <dbReference type="ARBA" id="ARBA00022448"/>
    </source>
</evidence>
<dbReference type="InterPro" id="IPR002067">
    <property type="entry name" value="MCP"/>
</dbReference>
<organism evidence="9 10">
    <name type="scientific">Taenia crassiceps</name>
    <dbReference type="NCBI Taxonomy" id="6207"/>
    <lineage>
        <taxon>Eukaryota</taxon>
        <taxon>Metazoa</taxon>
        <taxon>Spiralia</taxon>
        <taxon>Lophotrochozoa</taxon>
        <taxon>Platyhelminthes</taxon>
        <taxon>Cestoda</taxon>
        <taxon>Eucestoda</taxon>
        <taxon>Cyclophyllidea</taxon>
        <taxon>Taeniidae</taxon>
        <taxon>Taenia</taxon>
    </lineage>
</organism>
<feature type="repeat" description="Solcar" evidence="7">
    <location>
        <begin position="196"/>
        <end position="297"/>
    </location>
</feature>
<feature type="coiled-coil region" evidence="8">
    <location>
        <begin position="536"/>
        <end position="573"/>
    </location>
</feature>
<dbReference type="Pfam" id="PF00153">
    <property type="entry name" value="Mito_carr"/>
    <property type="match status" value="3"/>
</dbReference>
<dbReference type="EMBL" id="JAKROA010000005">
    <property type="protein sequence ID" value="KAL5107149.1"/>
    <property type="molecule type" value="Genomic_DNA"/>
</dbReference>
<dbReference type="InterPro" id="IPR018108">
    <property type="entry name" value="MCP_transmembrane"/>
</dbReference>
<evidence type="ECO:0000256" key="6">
    <source>
        <dbReference type="ARBA" id="ARBA00023136"/>
    </source>
</evidence>
<feature type="coiled-coil region" evidence="8">
    <location>
        <begin position="354"/>
        <end position="510"/>
    </location>
</feature>
<feature type="repeat" description="Solcar" evidence="7">
    <location>
        <begin position="2"/>
        <end position="94"/>
    </location>
</feature>
<keyword evidence="3" id="KW-0813">Transport</keyword>
<accession>A0ABR4QBZ4</accession>
<feature type="repeat" description="Solcar" evidence="7">
    <location>
        <begin position="103"/>
        <end position="189"/>
    </location>
</feature>
<evidence type="ECO:0000256" key="8">
    <source>
        <dbReference type="SAM" id="Coils"/>
    </source>
</evidence>
<dbReference type="Gene3D" id="1.10.287.2610">
    <property type="match status" value="1"/>
</dbReference>
<dbReference type="Pfam" id="PF05557">
    <property type="entry name" value="MAD"/>
    <property type="match status" value="1"/>
</dbReference>
<comment type="similarity">
    <text evidence="2">Belongs to the mitochondrial carrier (TC 2.A.29) family.</text>
</comment>
<dbReference type="PANTHER" id="PTHR24089">
    <property type="entry name" value="SOLUTE CARRIER FAMILY 25"/>
    <property type="match status" value="1"/>
</dbReference>
<dbReference type="Proteomes" id="UP001651158">
    <property type="component" value="Unassembled WGS sequence"/>
</dbReference>
<dbReference type="InterPro" id="IPR008672">
    <property type="entry name" value="Mad1"/>
</dbReference>
<proteinExistence type="inferred from homology"/>
<evidence type="ECO:0000256" key="2">
    <source>
        <dbReference type="ARBA" id="ARBA00006375"/>
    </source>
</evidence>
<evidence type="ECO:0000313" key="9">
    <source>
        <dbReference type="EMBL" id="KAL5107149.1"/>
    </source>
</evidence>
<evidence type="ECO:0000256" key="7">
    <source>
        <dbReference type="PROSITE-ProRule" id="PRU00282"/>
    </source>
</evidence>
<keyword evidence="6 7" id="KW-0472">Membrane</keyword>
<keyword evidence="4 7" id="KW-0812">Transmembrane</keyword>
<evidence type="ECO:0000256" key="5">
    <source>
        <dbReference type="ARBA" id="ARBA00022737"/>
    </source>
</evidence>
<dbReference type="SUPFAM" id="SSF103506">
    <property type="entry name" value="Mitochondrial carrier"/>
    <property type="match status" value="1"/>
</dbReference>
<dbReference type="PROSITE" id="PS50920">
    <property type="entry name" value="SOLCAR"/>
    <property type="match status" value="3"/>
</dbReference>